<dbReference type="GO" id="GO:0043005">
    <property type="term" value="C:neuron projection"/>
    <property type="evidence" value="ECO:0007669"/>
    <property type="project" value="TreeGrafter"/>
</dbReference>
<dbReference type="GO" id="GO:0004102">
    <property type="term" value="F:choline O-acetyltransferase activity"/>
    <property type="evidence" value="ECO:0007669"/>
    <property type="project" value="UniProtKB-EC"/>
</dbReference>
<protein>
    <recommendedName>
        <fullName evidence="7">Choline O-acetyltransferase</fullName>
        <ecNumber evidence="6">2.3.1.6</ecNumber>
    </recommendedName>
</protein>
<dbReference type="EC" id="2.3.1.6" evidence="6"/>
<dbReference type="Ensembl" id="ENSLLET00000026057.1">
    <property type="protein sequence ID" value="ENSLLEP00000025098.1"/>
    <property type="gene ID" value="ENSLLEG00000015956.1"/>
</dbReference>
<dbReference type="GO" id="GO:0007626">
    <property type="term" value="P:locomotory behavior"/>
    <property type="evidence" value="ECO:0007669"/>
    <property type="project" value="Ensembl"/>
</dbReference>
<keyword evidence="13" id="KW-1185">Reference proteome</keyword>
<evidence type="ECO:0000256" key="8">
    <source>
        <dbReference type="ARBA" id="ARBA00048143"/>
    </source>
</evidence>
<evidence type="ECO:0000256" key="1">
    <source>
        <dbReference type="ARBA" id="ARBA00005232"/>
    </source>
</evidence>
<feature type="domain" description="Choline/carnitine acyltransferase" evidence="11">
    <location>
        <begin position="1"/>
        <end position="220"/>
    </location>
</feature>
<dbReference type="Pfam" id="PF00755">
    <property type="entry name" value="Carn_acyltransf"/>
    <property type="match status" value="1"/>
</dbReference>
<dbReference type="InterPro" id="IPR023213">
    <property type="entry name" value="CAT-like_dom_sf"/>
</dbReference>
<evidence type="ECO:0000256" key="9">
    <source>
        <dbReference type="PIRSR" id="PIRSR600542-1"/>
    </source>
</evidence>
<dbReference type="GO" id="GO:0005737">
    <property type="term" value="C:cytoplasm"/>
    <property type="evidence" value="ECO:0007669"/>
    <property type="project" value="TreeGrafter"/>
</dbReference>
<comment type="similarity">
    <text evidence="1 10">Belongs to the carnitine/choline acetyltransferase family.</text>
</comment>
<dbReference type="OrthoDB" id="240216at2759"/>
<dbReference type="PANTHER" id="PTHR22589">
    <property type="entry name" value="CARNITINE O-ACYLTRANSFERASE"/>
    <property type="match status" value="1"/>
</dbReference>
<accession>A0A8C5PMK1</accession>
<dbReference type="GO" id="GO:0008292">
    <property type="term" value="P:acetylcholine biosynthetic process"/>
    <property type="evidence" value="ECO:0007669"/>
    <property type="project" value="TreeGrafter"/>
</dbReference>
<dbReference type="Gene3D" id="3.30.559.10">
    <property type="entry name" value="Chloramphenicol acetyltransferase-like domain"/>
    <property type="match status" value="1"/>
</dbReference>
<feature type="active site" description="Proton acceptor" evidence="9">
    <location>
        <position position="63"/>
    </location>
</feature>
<dbReference type="PANTHER" id="PTHR22589:SF14">
    <property type="entry name" value="CHOLINE O-ACETYLTRANSFERASE"/>
    <property type="match status" value="1"/>
</dbReference>
<evidence type="ECO:0000256" key="2">
    <source>
        <dbReference type="ARBA" id="ARBA00022679"/>
    </source>
</evidence>
<dbReference type="Proteomes" id="UP000694569">
    <property type="component" value="Unplaced"/>
</dbReference>
<proteinExistence type="inferred from homology"/>
<dbReference type="GO" id="GO:0045202">
    <property type="term" value="C:synapse"/>
    <property type="evidence" value="ECO:0007669"/>
    <property type="project" value="GOC"/>
</dbReference>
<comment type="catalytic activity">
    <reaction evidence="8">
        <text>choline + acetyl-CoA = acetylcholine + CoA</text>
        <dbReference type="Rhea" id="RHEA:18821"/>
        <dbReference type="ChEBI" id="CHEBI:15354"/>
        <dbReference type="ChEBI" id="CHEBI:15355"/>
        <dbReference type="ChEBI" id="CHEBI:57287"/>
        <dbReference type="ChEBI" id="CHEBI:57288"/>
        <dbReference type="EC" id="2.3.1.6"/>
    </reaction>
</comment>
<dbReference type="PROSITE" id="PS00440">
    <property type="entry name" value="ACYLTRANSF_C_2"/>
    <property type="match status" value="1"/>
</dbReference>
<evidence type="ECO:0000256" key="6">
    <source>
        <dbReference type="ARBA" id="ARBA00039091"/>
    </source>
</evidence>
<name>A0A8C5PMK1_9ANUR</name>
<evidence type="ECO:0000256" key="10">
    <source>
        <dbReference type="RuleBase" id="RU003801"/>
    </source>
</evidence>
<keyword evidence="2 10" id="KW-0808">Transferase</keyword>
<reference evidence="12" key="1">
    <citation type="submission" date="2025-08" db="UniProtKB">
        <authorList>
            <consortium name="Ensembl"/>
        </authorList>
    </citation>
    <scope>IDENTIFICATION</scope>
</reference>
<reference evidence="12" key="2">
    <citation type="submission" date="2025-09" db="UniProtKB">
        <authorList>
            <consortium name="Ensembl"/>
        </authorList>
    </citation>
    <scope>IDENTIFICATION</scope>
</reference>
<organism evidence="12 13">
    <name type="scientific">Leptobrachium leishanense</name>
    <name type="common">Leishan spiny toad</name>
    <dbReference type="NCBI Taxonomy" id="445787"/>
    <lineage>
        <taxon>Eukaryota</taxon>
        <taxon>Metazoa</taxon>
        <taxon>Chordata</taxon>
        <taxon>Craniata</taxon>
        <taxon>Vertebrata</taxon>
        <taxon>Euteleostomi</taxon>
        <taxon>Amphibia</taxon>
        <taxon>Batrachia</taxon>
        <taxon>Anura</taxon>
        <taxon>Pelobatoidea</taxon>
        <taxon>Megophryidae</taxon>
        <taxon>Leptobrachium</taxon>
    </lineage>
</organism>
<comment type="function">
    <text evidence="5">Catalyzes the reversible synthesis of acetylcholine (ACh) from acetyl CoA and choline at cholinergic synapses.</text>
</comment>
<dbReference type="GeneTree" id="ENSGT01150000286917"/>
<sequence>MIERSMCLVCLDTPTGMELNDTNRALQILHGGGYEKNGANRWYDKPMQFVVGRDGVCGTICEHSPFDGIVLVQCTEYLLKYMKNSPKKLVRADSVSELPAPRRLRWKCSPEIQGYLGSSAEKLQRLVNNLDFTVYKFKNHGKEFIKKQRMSPDAYIQVSLQLAFYKCHGKLVPTYESASIRRFQMGRVENIRSSTTEVLSFVRAMVDEKNTVPIKKNVLTTSGLAANRAGRSSHQLLAEFRSRAQEDSRRRYEWCLTGDLPCQDQRGC</sequence>
<evidence type="ECO:0000313" key="12">
    <source>
        <dbReference type="Ensembl" id="ENSLLEP00000025098.1"/>
    </source>
</evidence>
<evidence type="ECO:0000256" key="4">
    <source>
        <dbReference type="ARBA" id="ARBA00023315"/>
    </source>
</evidence>
<evidence type="ECO:0000256" key="3">
    <source>
        <dbReference type="ARBA" id="ARBA00022979"/>
    </source>
</evidence>
<dbReference type="AlphaFoldDB" id="A0A8C5PMK1"/>
<dbReference type="InterPro" id="IPR042231">
    <property type="entry name" value="Cho/carn_acyl_trans_2"/>
</dbReference>
<dbReference type="GO" id="GO:0007274">
    <property type="term" value="P:neuromuscular synaptic transmission"/>
    <property type="evidence" value="ECO:0007669"/>
    <property type="project" value="TreeGrafter"/>
</dbReference>
<evidence type="ECO:0000256" key="7">
    <source>
        <dbReference type="ARBA" id="ARBA00040495"/>
    </source>
</evidence>
<evidence type="ECO:0000256" key="5">
    <source>
        <dbReference type="ARBA" id="ARBA00037088"/>
    </source>
</evidence>
<dbReference type="SUPFAM" id="SSF52777">
    <property type="entry name" value="CoA-dependent acyltransferases"/>
    <property type="match status" value="2"/>
</dbReference>
<dbReference type="InterPro" id="IPR000542">
    <property type="entry name" value="Carn_acyl_trans"/>
</dbReference>
<evidence type="ECO:0000259" key="11">
    <source>
        <dbReference type="Pfam" id="PF00755"/>
    </source>
</evidence>
<dbReference type="Gene3D" id="3.30.559.70">
    <property type="entry name" value="Choline/Carnitine o-acyltransferase, domain 2"/>
    <property type="match status" value="1"/>
</dbReference>
<evidence type="ECO:0000313" key="13">
    <source>
        <dbReference type="Proteomes" id="UP000694569"/>
    </source>
</evidence>
<keyword evidence="3" id="KW-0530">Neurotransmitter biosynthesis</keyword>
<dbReference type="InterPro" id="IPR039551">
    <property type="entry name" value="Cho/carn_acyl_trans"/>
</dbReference>
<keyword evidence="4 10" id="KW-0012">Acyltransferase</keyword>